<name>A0A537JCT1_9BACT</name>
<evidence type="ECO:0000256" key="6">
    <source>
        <dbReference type="RuleBase" id="RU000667"/>
    </source>
</evidence>
<evidence type="ECO:0000313" key="12">
    <source>
        <dbReference type="Proteomes" id="UP000318509"/>
    </source>
</evidence>
<evidence type="ECO:0000313" key="11">
    <source>
        <dbReference type="Proteomes" id="UP000318093"/>
    </source>
</evidence>
<evidence type="ECO:0000256" key="7">
    <source>
        <dbReference type="SAM" id="MobiDB-lite"/>
    </source>
</evidence>
<evidence type="ECO:0000256" key="2">
    <source>
        <dbReference type="ARBA" id="ARBA00022980"/>
    </source>
</evidence>
<dbReference type="EMBL" id="VBAO01000176">
    <property type="protein sequence ID" value="TMI81333.1"/>
    <property type="molecule type" value="Genomic_DNA"/>
</dbReference>
<protein>
    <recommendedName>
        <fullName evidence="4 5">Small ribosomal subunit protein bS21</fullName>
    </recommendedName>
</protein>
<gene>
    <name evidence="5" type="primary">rpsU</name>
    <name evidence="10" type="ORF">E6H00_17165</name>
    <name evidence="9" type="ORF">E6H03_03730</name>
    <name evidence="8" type="ORF">E6H04_07030</name>
</gene>
<reference evidence="11 12" key="1">
    <citation type="journal article" date="2019" name="Nat. Microbiol.">
        <title>Mediterranean grassland soil C-N compound turnover is dependent on rainfall and depth, and is mediated by genomically divergent microorganisms.</title>
        <authorList>
            <person name="Diamond S."/>
            <person name="Andeer P.F."/>
            <person name="Li Z."/>
            <person name="Crits-Christoph A."/>
            <person name="Burstein D."/>
            <person name="Anantharaman K."/>
            <person name="Lane K.R."/>
            <person name="Thomas B.C."/>
            <person name="Pan C."/>
            <person name="Northen T.R."/>
            <person name="Banfield J.F."/>
        </authorList>
    </citation>
    <scope>NUCLEOTIDE SEQUENCE [LARGE SCALE GENOMIC DNA]</scope>
    <source>
        <strain evidence="10">NP_3</strain>
        <strain evidence="9">NP_6</strain>
        <strain evidence="8">NP_7</strain>
    </source>
</reference>
<evidence type="ECO:0000256" key="5">
    <source>
        <dbReference type="HAMAP-Rule" id="MF_00358"/>
    </source>
</evidence>
<organism evidence="8 13">
    <name type="scientific">Candidatus Segetimicrobium genomatis</name>
    <dbReference type="NCBI Taxonomy" id="2569760"/>
    <lineage>
        <taxon>Bacteria</taxon>
        <taxon>Bacillati</taxon>
        <taxon>Candidatus Sysuimicrobiota</taxon>
        <taxon>Candidatus Sysuimicrobiia</taxon>
        <taxon>Candidatus Sysuimicrobiales</taxon>
        <taxon>Candidatus Segetimicrobiaceae</taxon>
        <taxon>Candidatus Segetimicrobium</taxon>
    </lineage>
</organism>
<dbReference type="InterPro" id="IPR018278">
    <property type="entry name" value="Ribosomal_bS21_CS"/>
</dbReference>
<dbReference type="GO" id="GO:0003735">
    <property type="term" value="F:structural constituent of ribosome"/>
    <property type="evidence" value="ECO:0007669"/>
    <property type="project" value="InterPro"/>
</dbReference>
<proteinExistence type="inferred from homology"/>
<keyword evidence="3 5" id="KW-0687">Ribonucleoprotein</keyword>
<dbReference type="PANTHER" id="PTHR21109:SF22">
    <property type="entry name" value="SMALL RIBOSOMAL SUBUNIT PROTEIN BS21"/>
    <property type="match status" value="1"/>
</dbReference>
<dbReference type="Proteomes" id="UP000320048">
    <property type="component" value="Unassembled WGS sequence"/>
</dbReference>
<dbReference type="InterPro" id="IPR001911">
    <property type="entry name" value="Ribosomal_bS21"/>
</dbReference>
<evidence type="ECO:0000313" key="13">
    <source>
        <dbReference type="Proteomes" id="UP000320048"/>
    </source>
</evidence>
<dbReference type="PANTHER" id="PTHR21109">
    <property type="entry name" value="MITOCHONDRIAL 28S RIBOSOMAL PROTEIN S21"/>
    <property type="match status" value="1"/>
</dbReference>
<dbReference type="PRINTS" id="PR00976">
    <property type="entry name" value="RIBOSOMALS21"/>
</dbReference>
<sequence length="55" mass="6737">MTEVRVGKDETLDSALRRFKRQVKRSGILTDAKRHEHYEKPSQKRRRRAARRKRF</sequence>
<dbReference type="Proteomes" id="UP000318093">
    <property type="component" value="Unassembled WGS sequence"/>
</dbReference>
<dbReference type="Pfam" id="PF01165">
    <property type="entry name" value="Ribosomal_S21"/>
    <property type="match status" value="1"/>
</dbReference>
<dbReference type="Gene3D" id="1.20.5.1150">
    <property type="entry name" value="Ribosomal protein S8"/>
    <property type="match status" value="1"/>
</dbReference>
<evidence type="ECO:0000256" key="1">
    <source>
        <dbReference type="ARBA" id="ARBA00006640"/>
    </source>
</evidence>
<dbReference type="EMBL" id="VBAK01000174">
    <property type="protein sequence ID" value="TMI86919.1"/>
    <property type="molecule type" value="Genomic_DNA"/>
</dbReference>
<dbReference type="EMBL" id="VBAN01000111">
    <property type="protein sequence ID" value="TMI83417.1"/>
    <property type="molecule type" value="Genomic_DNA"/>
</dbReference>
<dbReference type="PROSITE" id="PS01181">
    <property type="entry name" value="RIBOSOMAL_S21"/>
    <property type="match status" value="1"/>
</dbReference>
<dbReference type="InterPro" id="IPR038380">
    <property type="entry name" value="Ribosomal_bS21_sf"/>
</dbReference>
<dbReference type="Proteomes" id="UP000318509">
    <property type="component" value="Unassembled WGS sequence"/>
</dbReference>
<dbReference type="AlphaFoldDB" id="A0A537JCT1"/>
<dbReference type="GO" id="GO:0005840">
    <property type="term" value="C:ribosome"/>
    <property type="evidence" value="ECO:0007669"/>
    <property type="project" value="UniProtKB-KW"/>
</dbReference>
<dbReference type="GO" id="GO:0006412">
    <property type="term" value="P:translation"/>
    <property type="evidence" value="ECO:0007669"/>
    <property type="project" value="UniProtKB-UniRule"/>
</dbReference>
<accession>A0A537JCT1</accession>
<evidence type="ECO:0000256" key="4">
    <source>
        <dbReference type="ARBA" id="ARBA00035135"/>
    </source>
</evidence>
<dbReference type="NCBIfam" id="TIGR00030">
    <property type="entry name" value="S21p"/>
    <property type="match status" value="1"/>
</dbReference>
<evidence type="ECO:0000313" key="10">
    <source>
        <dbReference type="EMBL" id="TMI86919.1"/>
    </source>
</evidence>
<evidence type="ECO:0000256" key="3">
    <source>
        <dbReference type="ARBA" id="ARBA00023274"/>
    </source>
</evidence>
<dbReference type="GO" id="GO:1990904">
    <property type="term" value="C:ribonucleoprotein complex"/>
    <property type="evidence" value="ECO:0007669"/>
    <property type="project" value="UniProtKB-KW"/>
</dbReference>
<comment type="similarity">
    <text evidence="1 5 6">Belongs to the bacterial ribosomal protein bS21 family.</text>
</comment>
<comment type="caution">
    <text evidence="8">The sequence shown here is derived from an EMBL/GenBank/DDBJ whole genome shotgun (WGS) entry which is preliminary data.</text>
</comment>
<dbReference type="HAMAP" id="MF_00358">
    <property type="entry name" value="Ribosomal_bS21"/>
    <property type="match status" value="1"/>
</dbReference>
<feature type="region of interest" description="Disordered" evidence="7">
    <location>
        <begin position="25"/>
        <end position="55"/>
    </location>
</feature>
<evidence type="ECO:0000313" key="8">
    <source>
        <dbReference type="EMBL" id="TMI81333.1"/>
    </source>
</evidence>
<feature type="compositionally biased region" description="Basic residues" evidence="7">
    <location>
        <begin position="43"/>
        <end position="55"/>
    </location>
</feature>
<evidence type="ECO:0000313" key="9">
    <source>
        <dbReference type="EMBL" id="TMI83417.1"/>
    </source>
</evidence>
<feature type="compositionally biased region" description="Basic and acidic residues" evidence="7">
    <location>
        <begin position="31"/>
        <end position="42"/>
    </location>
</feature>
<keyword evidence="2 5" id="KW-0689">Ribosomal protein</keyword>